<reference evidence="1 2" key="1">
    <citation type="journal article" date="2015" name="Nature">
        <title>rRNA introns, odd ribosomes, and small enigmatic genomes across a large radiation of phyla.</title>
        <authorList>
            <person name="Brown C.T."/>
            <person name="Hug L.A."/>
            <person name="Thomas B.C."/>
            <person name="Sharon I."/>
            <person name="Castelle C.J."/>
            <person name="Singh A."/>
            <person name="Wilkins M.J."/>
            <person name="Williams K.H."/>
            <person name="Banfield J.F."/>
        </authorList>
    </citation>
    <scope>NUCLEOTIDE SEQUENCE [LARGE SCALE GENOMIC DNA]</scope>
</reference>
<accession>A0A0G1WF38</accession>
<organism evidence="1 2">
    <name type="scientific">Candidatus Magasanikbacteria bacterium GW2011_GWA2_50_22</name>
    <dbReference type="NCBI Taxonomy" id="1619043"/>
    <lineage>
        <taxon>Bacteria</taxon>
        <taxon>Candidatus Magasanikiibacteriota</taxon>
    </lineage>
</organism>
<evidence type="ECO:0000313" key="2">
    <source>
        <dbReference type="Proteomes" id="UP000033982"/>
    </source>
</evidence>
<proteinExistence type="predicted"/>
<protein>
    <submittedName>
        <fullName evidence="1">Uncharacterized protein</fullName>
    </submittedName>
</protein>
<evidence type="ECO:0000313" key="1">
    <source>
        <dbReference type="EMBL" id="KKW17225.1"/>
    </source>
</evidence>
<dbReference type="Proteomes" id="UP000033982">
    <property type="component" value="Unassembled WGS sequence"/>
</dbReference>
<gene>
    <name evidence="1" type="ORF">UY58_C0008G0001</name>
</gene>
<name>A0A0G1WF38_9BACT</name>
<feature type="non-terminal residue" evidence="1">
    <location>
        <position position="1"/>
    </location>
</feature>
<dbReference type="EMBL" id="LCQN01000008">
    <property type="protein sequence ID" value="KKW17225.1"/>
    <property type="molecule type" value="Genomic_DNA"/>
</dbReference>
<dbReference type="AlphaFoldDB" id="A0A0G1WF38"/>
<comment type="caution">
    <text evidence="1">The sequence shown here is derived from an EMBL/GenBank/DDBJ whole genome shotgun (WGS) entry which is preliminary data.</text>
</comment>
<sequence>HDIDEAMDLGERVLVLGKPARLLMDIQVPSEIKSSPTRRAELKSRIIKAIESDEPAAQG</sequence>